<evidence type="ECO:0000259" key="13">
    <source>
        <dbReference type="Pfam" id="PF00278"/>
    </source>
</evidence>
<dbReference type="GO" id="GO:0009089">
    <property type="term" value="P:lysine biosynthetic process via diaminopimelate"/>
    <property type="evidence" value="ECO:0007669"/>
    <property type="project" value="TreeGrafter"/>
</dbReference>
<dbReference type="InterPro" id="IPR009006">
    <property type="entry name" value="Ala_racemase/Decarboxylase_C"/>
</dbReference>
<feature type="domain" description="Orn/DAP/Arg decarboxylase 2 C-terminal" evidence="13">
    <location>
        <begin position="213"/>
        <end position="332"/>
    </location>
</feature>
<dbReference type="STRING" id="1111735.GCA_000428045_01410"/>
<dbReference type="GO" id="GO:0008836">
    <property type="term" value="F:diaminopimelate decarboxylase activity"/>
    <property type="evidence" value="ECO:0007669"/>
    <property type="project" value="TreeGrafter"/>
</dbReference>
<dbReference type="InterPro" id="IPR005730">
    <property type="entry name" value="Nsp_de-COase"/>
</dbReference>
<evidence type="ECO:0000256" key="9">
    <source>
        <dbReference type="ARBA" id="ARBA00047351"/>
    </source>
</evidence>
<evidence type="ECO:0000256" key="2">
    <source>
        <dbReference type="ARBA" id="ARBA00012259"/>
    </source>
</evidence>
<comment type="subcellular location">
    <subcellularLocation>
        <location evidence="11">Cytoplasm</location>
    </subcellularLocation>
</comment>
<dbReference type="GO" id="GO:0045312">
    <property type="term" value="P:nor-spermidine biosynthetic process"/>
    <property type="evidence" value="ECO:0007669"/>
    <property type="project" value="InterPro"/>
</dbReference>
<dbReference type="PANTHER" id="PTHR43727">
    <property type="entry name" value="DIAMINOPIMELATE DECARBOXYLASE"/>
    <property type="match status" value="1"/>
</dbReference>
<dbReference type="FunFam" id="3.20.20.10:FF:000012">
    <property type="entry name" value="Carboxynorspermidine/carboxyspermidine decarboxylase"/>
    <property type="match status" value="1"/>
</dbReference>
<dbReference type="PANTHER" id="PTHR43727:SF1">
    <property type="entry name" value="CARBOXYNORSPERMIDINE_CARBOXYSPERMIDINE DECARBOXYLASE"/>
    <property type="match status" value="1"/>
</dbReference>
<keyword evidence="4 11" id="KW-0210">Decarboxylase</keyword>
<dbReference type="CDD" id="cd06829">
    <property type="entry name" value="PLPDE_III_CANSDC"/>
    <property type="match status" value="1"/>
</dbReference>
<dbReference type="SUPFAM" id="SSF51419">
    <property type="entry name" value="PLP-binding barrel"/>
    <property type="match status" value="1"/>
</dbReference>
<gene>
    <name evidence="14" type="primary">nspC</name>
    <name evidence="14" type="ORF">C0630_13900</name>
</gene>
<dbReference type="PIRSF" id="PIRSF038941">
    <property type="entry name" value="NspC"/>
    <property type="match status" value="1"/>
</dbReference>
<dbReference type="GO" id="GO:0008295">
    <property type="term" value="P:spermidine biosynthetic process"/>
    <property type="evidence" value="ECO:0007669"/>
    <property type="project" value="UniProtKB-KW"/>
</dbReference>
<comment type="function">
    <text evidence="11">Catalyzes the decarboxylation of carboxynorspermidine and carboxyspermidine.</text>
</comment>
<dbReference type="Gene3D" id="2.40.37.10">
    <property type="entry name" value="Lyase, Ornithine Decarboxylase, Chain A, domain 1"/>
    <property type="match status" value="1"/>
</dbReference>
<dbReference type="GO" id="GO:0005737">
    <property type="term" value="C:cytoplasm"/>
    <property type="evidence" value="ECO:0007669"/>
    <property type="project" value="UniProtKB-SubCell"/>
</dbReference>
<dbReference type="Gene3D" id="3.20.20.10">
    <property type="entry name" value="Alanine racemase"/>
    <property type="match status" value="1"/>
</dbReference>
<evidence type="ECO:0000256" key="5">
    <source>
        <dbReference type="ARBA" id="ARBA00022898"/>
    </source>
</evidence>
<evidence type="ECO:0000256" key="6">
    <source>
        <dbReference type="ARBA" id="ARBA00023066"/>
    </source>
</evidence>
<evidence type="ECO:0000313" key="14">
    <source>
        <dbReference type="EMBL" id="PLX60547.1"/>
    </source>
</evidence>
<organism evidence="14 15">
    <name type="scientific">Sedimenticola selenatireducens</name>
    <dbReference type="NCBI Taxonomy" id="191960"/>
    <lineage>
        <taxon>Bacteria</taxon>
        <taxon>Pseudomonadati</taxon>
        <taxon>Pseudomonadota</taxon>
        <taxon>Gammaproteobacteria</taxon>
        <taxon>Chromatiales</taxon>
        <taxon>Sedimenticolaceae</taxon>
        <taxon>Sedimenticola</taxon>
    </lineage>
</organism>
<evidence type="ECO:0000256" key="1">
    <source>
        <dbReference type="ARBA" id="ARBA00001933"/>
    </source>
</evidence>
<sequence length="376" mass="42124">MTLDISRIPTPCYVLEEERLRANLALMDRVQHESGGKIILALKGYAMWSTFPIIREVLHGCTASSLNEARLAAEEFGKEVHVYAPAYTEAEFPEILKLAHHLTFNSFSQWRRFGPQALAAGVSCAIRVNPQVAEVEVDMYNPCGSTSRLGVTAEEFHPEALEGIEGLHFHALCECGAESLERTLAAFEERFGEWIPQMKWINFGGGHLMTRQGYNVDLLIRLVRDFRERYSVEVYLEPGGAVGWQTGPLVASVLDIVRNNMDIAILDTSAAAHMPDVLEMPYRPKIRGAGEPGTTPYTYRLGGNTCLAGDVIGDYAFERPLQVGDKIVLEDMIHYTFVKNTTFNGVNLPSLAIWTSDNELRMIRTFGYQEFKNRLS</sequence>
<keyword evidence="11" id="KW-0963">Cytoplasm</keyword>
<comment type="catalytic activity">
    <reaction evidence="9 11">
        <text>carboxyspermidine + H(+) = spermidine + CO2</text>
        <dbReference type="Rhea" id="RHEA:34095"/>
        <dbReference type="ChEBI" id="CHEBI:15378"/>
        <dbReference type="ChEBI" id="CHEBI:16526"/>
        <dbReference type="ChEBI" id="CHEBI:57834"/>
        <dbReference type="ChEBI" id="CHEBI:65072"/>
        <dbReference type="EC" id="4.1.1.96"/>
    </reaction>
</comment>
<dbReference type="NCBIfam" id="TIGR01047">
    <property type="entry name" value="nspC"/>
    <property type="match status" value="1"/>
</dbReference>
<dbReference type="AlphaFoldDB" id="A0A2N6CTQ2"/>
<protein>
    <recommendedName>
        <fullName evidence="3 11">Carboxynorspermidine/carboxyspermidine decarboxylase</fullName>
        <shortName evidence="11">CANS DC/CAS DC</shortName>
        <shortName evidence="11">CANSDC/CASDC</shortName>
        <ecNumber evidence="2 11">4.1.1.96</ecNumber>
    </recommendedName>
</protein>
<dbReference type="FunFam" id="2.40.37.10:FF:000013">
    <property type="entry name" value="Carboxynorspermidine decarboxylase"/>
    <property type="match status" value="1"/>
</dbReference>
<accession>A0A2N6CTQ2</accession>
<evidence type="ECO:0000256" key="3">
    <source>
        <dbReference type="ARBA" id="ARBA00013633"/>
    </source>
</evidence>
<comment type="subunit">
    <text evidence="11">Homodimer.</text>
</comment>
<comment type="caution">
    <text evidence="14">The sequence shown here is derived from an EMBL/GenBank/DDBJ whole genome shotgun (WGS) entry which is preliminary data.</text>
</comment>
<keyword evidence="6 11" id="KW-0745">Spermidine biosynthesis</keyword>
<reference evidence="14 15" key="1">
    <citation type="submission" date="2017-11" db="EMBL/GenBank/DDBJ databases">
        <title>Genome-resolved metagenomics identifies genetic mobility, metabolic interactions, and unexpected diversity in perchlorate-reducing communities.</title>
        <authorList>
            <person name="Barnum T.P."/>
            <person name="Figueroa I.A."/>
            <person name="Carlstrom C.I."/>
            <person name="Lucas L.N."/>
            <person name="Engelbrektson A.L."/>
            <person name="Coates J.D."/>
        </authorList>
    </citation>
    <scope>NUCLEOTIDE SEQUENCE [LARGE SCALE GENOMIC DNA]</scope>
    <source>
        <strain evidence="14">BM301</strain>
    </source>
</reference>
<dbReference type="InterPro" id="IPR022643">
    <property type="entry name" value="De-COase2_C"/>
</dbReference>
<dbReference type="Pfam" id="PF00278">
    <property type="entry name" value="Orn_DAP_Arg_deC"/>
    <property type="match status" value="1"/>
</dbReference>
<dbReference type="SUPFAM" id="SSF50621">
    <property type="entry name" value="Alanine racemase C-terminal domain-like"/>
    <property type="match status" value="1"/>
</dbReference>
<evidence type="ECO:0000256" key="11">
    <source>
        <dbReference type="PIRNR" id="PIRNR038941"/>
    </source>
</evidence>
<evidence type="ECO:0000256" key="8">
    <source>
        <dbReference type="ARBA" id="ARBA00025802"/>
    </source>
</evidence>
<evidence type="ECO:0000256" key="10">
    <source>
        <dbReference type="ARBA" id="ARBA00047389"/>
    </source>
</evidence>
<evidence type="ECO:0000256" key="7">
    <source>
        <dbReference type="ARBA" id="ARBA00023239"/>
    </source>
</evidence>
<dbReference type="Proteomes" id="UP000235015">
    <property type="component" value="Unassembled WGS sequence"/>
</dbReference>
<evidence type="ECO:0000313" key="15">
    <source>
        <dbReference type="Proteomes" id="UP000235015"/>
    </source>
</evidence>
<feature type="binding site" evidence="12">
    <location>
        <position position="276"/>
    </location>
    <ligand>
        <name>substrate</name>
    </ligand>
</feature>
<dbReference type="RefSeq" id="WP_394707585.1">
    <property type="nucleotide sequence ID" value="NZ_CAXXYC010000004.1"/>
</dbReference>
<keyword evidence="5 11" id="KW-0663">Pyridoxal phosphate</keyword>
<keyword evidence="11" id="KW-0620">Polyamine biosynthesis</keyword>
<dbReference type="InterPro" id="IPR029066">
    <property type="entry name" value="PLP-binding_barrel"/>
</dbReference>
<proteinExistence type="inferred from homology"/>
<comment type="similarity">
    <text evidence="8 11">Belongs to the Orn/Lys/Arg decarboxylase class-II family. NspC subfamily.</text>
</comment>
<evidence type="ECO:0000256" key="4">
    <source>
        <dbReference type="ARBA" id="ARBA00022793"/>
    </source>
</evidence>
<comment type="catalytic activity">
    <reaction evidence="10 11">
        <text>carboxynorspermidine + H(+) = norspermidine + CO2</text>
        <dbReference type="Rhea" id="RHEA:34099"/>
        <dbReference type="ChEBI" id="CHEBI:15378"/>
        <dbReference type="ChEBI" id="CHEBI:16526"/>
        <dbReference type="ChEBI" id="CHEBI:57920"/>
        <dbReference type="ChEBI" id="CHEBI:65070"/>
        <dbReference type="EC" id="4.1.1.96"/>
    </reaction>
</comment>
<dbReference type="EMBL" id="PKUN01000023">
    <property type="protein sequence ID" value="PLX60547.1"/>
    <property type="molecule type" value="Genomic_DNA"/>
</dbReference>
<name>A0A2N6CTQ2_9GAMM</name>
<dbReference type="EC" id="4.1.1.96" evidence="2 11"/>
<evidence type="ECO:0000256" key="12">
    <source>
        <dbReference type="PIRSR" id="PIRSR038941-1"/>
    </source>
</evidence>
<comment type="cofactor">
    <cofactor evidence="1 11">
        <name>pyridoxal 5'-phosphate</name>
        <dbReference type="ChEBI" id="CHEBI:597326"/>
    </cofactor>
</comment>
<keyword evidence="7 11" id="KW-0456">Lyase</keyword>